<accession>A0AAD6XPH9</accession>
<sequence>MHKRAGDPEAAAYVGAITPWALRNLSLCSNFALCIFMIPATGNFPQCDALRRGGCSLLVCEEDVHGLGLASRAARADWIALAGRRGRRLPRERGAALRRTFPHLRRCLGLGVKRRSRDALPPRPRAPQVAAAPGATAERRLNPLTTVLPDTTCGETTTFVSPMPDIEAPKGVSEDSASCEVLGEDRYLTTPHARPLVLARARAQGACRSCSCSSSSRRQIVCIGWLPVYLSMLRALSTQSPDLERRPPSGTSTTSRVSWGRRADREGDFDWMHGWVELRRERRWDASRNSELGNRTKSLTYADWTENNGLYSLVSDSDNIPSGGNSSSNYAPSPRSGPLATRSPRSPPPLAVSRTTTASDGARQQP</sequence>
<dbReference type="EMBL" id="JARJCN010000064">
    <property type="protein sequence ID" value="KAJ7078712.1"/>
    <property type="molecule type" value="Genomic_DNA"/>
</dbReference>
<proteinExistence type="predicted"/>
<name>A0AAD6XPH9_9AGAR</name>
<comment type="caution">
    <text evidence="2">The sequence shown here is derived from an EMBL/GenBank/DDBJ whole genome shotgun (WGS) entry which is preliminary data.</text>
</comment>
<dbReference type="Proteomes" id="UP001222325">
    <property type="component" value="Unassembled WGS sequence"/>
</dbReference>
<feature type="region of interest" description="Disordered" evidence="1">
    <location>
        <begin position="239"/>
        <end position="259"/>
    </location>
</feature>
<evidence type="ECO:0000313" key="2">
    <source>
        <dbReference type="EMBL" id="KAJ7078712.1"/>
    </source>
</evidence>
<feature type="compositionally biased region" description="Polar residues" evidence="1">
    <location>
        <begin position="315"/>
        <end position="331"/>
    </location>
</feature>
<gene>
    <name evidence="2" type="ORF">B0H15DRAFT_1000843</name>
</gene>
<reference evidence="2" key="1">
    <citation type="submission" date="2023-03" db="EMBL/GenBank/DDBJ databases">
        <title>Massive genome expansion in bonnet fungi (Mycena s.s.) driven by repeated elements and novel gene families across ecological guilds.</title>
        <authorList>
            <consortium name="Lawrence Berkeley National Laboratory"/>
            <person name="Harder C.B."/>
            <person name="Miyauchi S."/>
            <person name="Viragh M."/>
            <person name="Kuo A."/>
            <person name="Thoen E."/>
            <person name="Andreopoulos B."/>
            <person name="Lu D."/>
            <person name="Skrede I."/>
            <person name="Drula E."/>
            <person name="Henrissat B."/>
            <person name="Morin E."/>
            <person name="Kohler A."/>
            <person name="Barry K."/>
            <person name="LaButti K."/>
            <person name="Morin E."/>
            <person name="Salamov A."/>
            <person name="Lipzen A."/>
            <person name="Mereny Z."/>
            <person name="Hegedus B."/>
            <person name="Baldrian P."/>
            <person name="Stursova M."/>
            <person name="Weitz H."/>
            <person name="Taylor A."/>
            <person name="Grigoriev I.V."/>
            <person name="Nagy L.G."/>
            <person name="Martin F."/>
            <person name="Kauserud H."/>
        </authorList>
    </citation>
    <scope>NUCLEOTIDE SEQUENCE</scope>
    <source>
        <strain evidence="2">CBHHK173m</strain>
    </source>
</reference>
<evidence type="ECO:0000313" key="3">
    <source>
        <dbReference type="Proteomes" id="UP001222325"/>
    </source>
</evidence>
<evidence type="ECO:0000256" key="1">
    <source>
        <dbReference type="SAM" id="MobiDB-lite"/>
    </source>
</evidence>
<organism evidence="2 3">
    <name type="scientific">Mycena belliarum</name>
    <dbReference type="NCBI Taxonomy" id="1033014"/>
    <lineage>
        <taxon>Eukaryota</taxon>
        <taxon>Fungi</taxon>
        <taxon>Dikarya</taxon>
        <taxon>Basidiomycota</taxon>
        <taxon>Agaricomycotina</taxon>
        <taxon>Agaricomycetes</taxon>
        <taxon>Agaricomycetidae</taxon>
        <taxon>Agaricales</taxon>
        <taxon>Marasmiineae</taxon>
        <taxon>Mycenaceae</taxon>
        <taxon>Mycena</taxon>
    </lineage>
</organism>
<protein>
    <submittedName>
        <fullName evidence="2">Uncharacterized protein</fullName>
    </submittedName>
</protein>
<dbReference type="AlphaFoldDB" id="A0AAD6XPH9"/>
<keyword evidence="3" id="KW-1185">Reference proteome</keyword>
<feature type="region of interest" description="Disordered" evidence="1">
    <location>
        <begin position="315"/>
        <end position="366"/>
    </location>
</feature>
<feature type="compositionally biased region" description="Polar residues" evidence="1">
    <location>
        <begin position="353"/>
        <end position="366"/>
    </location>
</feature>